<dbReference type="PROSITE" id="PS00041">
    <property type="entry name" value="HTH_ARAC_FAMILY_1"/>
    <property type="match status" value="1"/>
</dbReference>
<dbReference type="SUPFAM" id="SSF51215">
    <property type="entry name" value="Regulatory protein AraC"/>
    <property type="match status" value="1"/>
</dbReference>
<sequence>MPINKRENRGYNPILHARSKNYFWKGKGALSIKTFKNGRAFYHAGRGHFAVEEGNYLLLNHGQEYSITIESDVPVESFCIFFPERMVEEVYRSIMTSDEQLLDDPAVPKQMSVDFVEKTYHDHWLTASLFQIKSEYADPQRDAAWLEEKLCELAHGLLKVHRQVHQEMLKLQSLKTSTREELYKRIHMGHEFLSAYFDQSLTLTDAARAACLSPNHFLRSYKQLFGMSPYQYLVRRRLQESKRLLLQTDWPITDICLSVGFQSPSTFSSLFSKRFSMTPSQFRQKR</sequence>
<comment type="caution">
    <text evidence="5">The sequence shown here is derived from an EMBL/GenBank/DDBJ whole genome shotgun (WGS) entry which is preliminary data.</text>
</comment>
<dbReference type="InterPro" id="IPR003313">
    <property type="entry name" value="AraC-bd"/>
</dbReference>
<dbReference type="InterPro" id="IPR037923">
    <property type="entry name" value="HTH-like"/>
</dbReference>
<dbReference type="SUPFAM" id="SSF46689">
    <property type="entry name" value="Homeodomain-like"/>
    <property type="match status" value="2"/>
</dbReference>
<dbReference type="PANTHER" id="PTHR43280">
    <property type="entry name" value="ARAC-FAMILY TRANSCRIPTIONAL REGULATOR"/>
    <property type="match status" value="1"/>
</dbReference>
<dbReference type="InterPro" id="IPR018060">
    <property type="entry name" value="HTH_AraC"/>
</dbReference>
<dbReference type="InterPro" id="IPR018062">
    <property type="entry name" value="HTH_AraC-typ_CS"/>
</dbReference>
<evidence type="ECO:0000256" key="3">
    <source>
        <dbReference type="ARBA" id="ARBA00023163"/>
    </source>
</evidence>
<evidence type="ECO:0000313" key="5">
    <source>
        <dbReference type="EMBL" id="MBB6674005.1"/>
    </source>
</evidence>
<dbReference type="GO" id="GO:0003700">
    <property type="term" value="F:DNA-binding transcription factor activity"/>
    <property type="evidence" value="ECO:0007669"/>
    <property type="project" value="InterPro"/>
</dbReference>
<proteinExistence type="predicted"/>
<dbReference type="Gene3D" id="1.10.10.60">
    <property type="entry name" value="Homeodomain-like"/>
    <property type="match status" value="2"/>
</dbReference>
<dbReference type="EMBL" id="JACJVP010000043">
    <property type="protein sequence ID" value="MBB6674005.1"/>
    <property type="molecule type" value="Genomic_DNA"/>
</dbReference>
<dbReference type="PROSITE" id="PS01124">
    <property type="entry name" value="HTH_ARAC_FAMILY_2"/>
    <property type="match status" value="1"/>
</dbReference>
<evidence type="ECO:0000313" key="6">
    <source>
        <dbReference type="Proteomes" id="UP000547209"/>
    </source>
</evidence>
<dbReference type="Proteomes" id="UP000547209">
    <property type="component" value="Unassembled WGS sequence"/>
</dbReference>
<reference evidence="5 6" key="1">
    <citation type="submission" date="2020-08" db="EMBL/GenBank/DDBJ databases">
        <title>Cohnella phylogeny.</title>
        <authorList>
            <person name="Dunlap C."/>
        </authorList>
    </citation>
    <scope>NUCLEOTIDE SEQUENCE [LARGE SCALE GENOMIC DNA]</scope>
    <source>
        <strain evidence="5 6">DSM 28246</strain>
    </source>
</reference>
<keyword evidence="1" id="KW-0805">Transcription regulation</keyword>
<dbReference type="InterPro" id="IPR009057">
    <property type="entry name" value="Homeodomain-like_sf"/>
</dbReference>
<dbReference type="Pfam" id="PF12833">
    <property type="entry name" value="HTH_18"/>
    <property type="match status" value="1"/>
</dbReference>
<name>A0A7X0VHC8_9BACL</name>
<evidence type="ECO:0000259" key="4">
    <source>
        <dbReference type="PROSITE" id="PS01124"/>
    </source>
</evidence>
<protein>
    <submittedName>
        <fullName evidence="5">Helix-turn-helix transcriptional regulator</fullName>
    </submittedName>
</protein>
<dbReference type="SMART" id="SM00342">
    <property type="entry name" value="HTH_ARAC"/>
    <property type="match status" value="1"/>
</dbReference>
<dbReference type="PRINTS" id="PR00032">
    <property type="entry name" value="HTHARAC"/>
</dbReference>
<keyword evidence="2" id="KW-0238">DNA-binding</keyword>
<keyword evidence="3" id="KW-0804">Transcription</keyword>
<accession>A0A7X0VHC8</accession>
<keyword evidence="6" id="KW-1185">Reference proteome</keyword>
<evidence type="ECO:0000256" key="1">
    <source>
        <dbReference type="ARBA" id="ARBA00023015"/>
    </source>
</evidence>
<dbReference type="AlphaFoldDB" id="A0A7X0VHC8"/>
<feature type="domain" description="HTH araC/xylS-type" evidence="4">
    <location>
        <begin position="187"/>
        <end position="285"/>
    </location>
</feature>
<dbReference type="Pfam" id="PF02311">
    <property type="entry name" value="AraC_binding"/>
    <property type="match status" value="1"/>
</dbReference>
<organism evidence="5 6">
    <name type="scientific">Cohnella nanjingensis</name>
    <dbReference type="NCBI Taxonomy" id="1387779"/>
    <lineage>
        <taxon>Bacteria</taxon>
        <taxon>Bacillati</taxon>
        <taxon>Bacillota</taxon>
        <taxon>Bacilli</taxon>
        <taxon>Bacillales</taxon>
        <taxon>Paenibacillaceae</taxon>
        <taxon>Cohnella</taxon>
    </lineage>
</organism>
<dbReference type="InterPro" id="IPR020449">
    <property type="entry name" value="Tscrpt_reg_AraC-type_HTH"/>
</dbReference>
<gene>
    <name evidence="5" type="ORF">H7C19_25295</name>
</gene>
<dbReference type="PANTHER" id="PTHR43280:SF2">
    <property type="entry name" value="HTH-TYPE TRANSCRIPTIONAL REGULATOR EXSA"/>
    <property type="match status" value="1"/>
</dbReference>
<dbReference type="GO" id="GO:0043565">
    <property type="term" value="F:sequence-specific DNA binding"/>
    <property type="evidence" value="ECO:0007669"/>
    <property type="project" value="InterPro"/>
</dbReference>
<evidence type="ECO:0000256" key="2">
    <source>
        <dbReference type="ARBA" id="ARBA00023125"/>
    </source>
</evidence>